<dbReference type="RefSeq" id="WP_160734451.1">
    <property type="nucleotide sequence ID" value="NZ_WTYO01000007.1"/>
</dbReference>
<evidence type="ECO:0000259" key="2">
    <source>
        <dbReference type="PROSITE" id="PS50887"/>
    </source>
</evidence>
<keyword evidence="4" id="KW-1185">Reference proteome</keyword>
<accession>A0ABW9UYE5</accession>
<dbReference type="EMBL" id="WTYO01000007">
    <property type="protein sequence ID" value="MXO69849.1"/>
    <property type="molecule type" value="Genomic_DNA"/>
</dbReference>
<dbReference type="PROSITE" id="PS50113">
    <property type="entry name" value="PAC"/>
    <property type="match status" value="1"/>
</dbReference>
<dbReference type="Proteomes" id="UP000444401">
    <property type="component" value="Unassembled WGS sequence"/>
</dbReference>
<sequence>MIQDFTLREGAALYGLLAEGDGDIVLKLDRDGLVVHASAGIERLGISLADMLIAPHLADLADPDQAQALRSFIEVVMRGGSAAGWFEFAARGADGATGWFTLQLRPLKAGDGTIDGAIGIMRSIAERRELEERLFAATLTDPLTGLANRRAFRTMLRHLSVHRPGGALALFDIGHLHSLWLRHGASAGDSIVAAFANLLRGLLHKDHILARVGDERFGVLMPQETPPAAEALAREIVGELKRATRLAGSEAIDLRASVGIAGIDESADESLRRAEFALVHARARPRPDRARRYPDGPAPPRVSRRALALYLGAHIPHPRIG</sequence>
<reference evidence="3 4" key="1">
    <citation type="submission" date="2019-12" db="EMBL/GenBank/DDBJ databases">
        <title>Genomic-based taxomic classification of the family Erythrobacteraceae.</title>
        <authorList>
            <person name="Xu L."/>
        </authorList>
    </citation>
    <scope>NUCLEOTIDE SEQUENCE [LARGE SCALE GENOMIC DNA]</scope>
    <source>
        <strain evidence="3 4">H32</strain>
    </source>
</reference>
<dbReference type="PANTHER" id="PTHR44757:SF2">
    <property type="entry name" value="BIOFILM ARCHITECTURE MAINTENANCE PROTEIN MBAA"/>
    <property type="match status" value="1"/>
</dbReference>
<dbReference type="InterPro" id="IPR013656">
    <property type="entry name" value="PAS_4"/>
</dbReference>
<name>A0ABW9UYE5_9SPHN</name>
<dbReference type="Gene3D" id="3.30.450.20">
    <property type="entry name" value="PAS domain"/>
    <property type="match status" value="1"/>
</dbReference>
<dbReference type="InterPro" id="IPR000014">
    <property type="entry name" value="PAS"/>
</dbReference>
<dbReference type="SMART" id="SM00267">
    <property type="entry name" value="GGDEF"/>
    <property type="match status" value="1"/>
</dbReference>
<dbReference type="InterPro" id="IPR029787">
    <property type="entry name" value="Nucleotide_cyclase"/>
</dbReference>
<evidence type="ECO:0000313" key="3">
    <source>
        <dbReference type="EMBL" id="MXO69849.1"/>
    </source>
</evidence>
<evidence type="ECO:0000313" key="4">
    <source>
        <dbReference type="Proteomes" id="UP000444401"/>
    </source>
</evidence>
<dbReference type="Pfam" id="PF08448">
    <property type="entry name" value="PAS_4"/>
    <property type="match status" value="1"/>
</dbReference>
<dbReference type="PANTHER" id="PTHR44757">
    <property type="entry name" value="DIGUANYLATE CYCLASE DGCP"/>
    <property type="match status" value="1"/>
</dbReference>
<organism evidence="3 4">
    <name type="scientific">Pelagerythrobacter marinus</name>
    <dbReference type="NCBI Taxonomy" id="538382"/>
    <lineage>
        <taxon>Bacteria</taxon>
        <taxon>Pseudomonadati</taxon>
        <taxon>Pseudomonadota</taxon>
        <taxon>Alphaproteobacteria</taxon>
        <taxon>Sphingomonadales</taxon>
        <taxon>Erythrobacteraceae</taxon>
        <taxon>Pelagerythrobacter</taxon>
    </lineage>
</organism>
<dbReference type="InterPro" id="IPR035965">
    <property type="entry name" value="PAS-like_dom_sf"/>
</dbReference>
<proteinExistence type="predicted"/>
<comment type="caution">
    <text evidence="3">The sequence shown here is derived from an EMBL/GenBank/DDBJ whole genome shotgun (WGS) entry which is preliminary data.</text>
</comment>
<dbReference type="InterPro" id="IPR043128">
    <property type="entry name" value="Rev_trsase/Diguanyl_cyclase"/>
</dbReference>
<dbReference type="NCBIfam" id="TIGR00254">
    <property type="entry name" value="GGDEF"/>
    <property type="match status" value="1"/>
</dbReference>
<dbReference type="InterPro" id="IPR052155">
    <property type="entry name" value="Biofilm_reg_signaling"/>
</dbReference>
<dbReference type="CDD" id="cd01949">
    <property type="entry name" value="GGDEF"/>
    <property type="match status" value="1"/>
</dbReference>
<dbReference type="SUPFAM" id="SSF55785">
    <property type="entry name" value="PYP-like sensor domain (PAS domain)"/>
    <property type="match status" value="1"/>
</dbReference>
<feature type="domain" description="GGDEF" evidence="2">
    <location>
        <begin position="164"/>
        <end position="295"/>
    </location>
</feature>
<dbReference type="NCBIfam" id="TIGR00229">
    <property type="entry name" value="sensory_box"/>
    <property type="match status" value="1"/>
</dbReference>
<protein>
    <submittedName>
        <fullName evidence="3">Diguanylate cyclase</fullName>
    </submittedName>
</protein>
<dbReference type="SUPFAM" id="SSF55073">
    <property type="entry name" value="Nucleotide cyclase"/>
    <property type="match status" value="1"/>
</dbReference>
<dbReference type="InterPro" id="IPR000160">
    <property type="entry name" value="GGDEF_dom"/>
</dbReference>
<gene>
    <name evidence="3" type="ORF">GRI72_13570</name>
</gene>
<dbReference type="InterPro" id="IPR000700">
    <property type="entry name" value="PAS-assoc_C"/>
</dbReference>
<dbReference type="Gene3D" id="3.30.70.270">
    <property type="match status" value="1"/>
</dbReference>
<feature type="domain" description="PAC" evidence="1">
    <location>
        <begin position="84"/>
        <end position="136"/>
    </location>
</feature>
<dbReference type="PROSITE" id="PS50887">
    <property type="entry name" value="GGDEF"/>
    <property type="match status" value="1"/>
</dbReference>
<dbReference type="Pfam" id="PF00990">
    <property type="entry name" value="GGDEF"/>
    <property type="match status" value="1"/>
</dbReference>
<evidence type="ECO:0000259" key="1">
    <source>
        <dbReference type="PROSITE" id="PS50113"/>
    </source>
</evidence>